<dbReference type="PROSITE" id="PS00571">
    <property type="entry name" value="AMIDASES"/>
    <property type="match status" value="1"/>
</dbReference>
<dbReference type="GO" id="GO:0012505">
    <property type="term" value="C:endomembrane system"/>
    <property type="evidence" value="ECO:0007669"/>
    <property type="project" value="TreeGrafter"/>
</dbReference>
<feature type="active site" description="Charge relay system" evidence="2">
    <location>
        <position position="129"/>
    </location>
</feature>
<feature type="active site" description="Acyl-ester intermediate" evidence="2">
    <location>
        <position position="228"/>
    </location>
</feature>
<dbReference type="Pfam" id="PF01425">
    <property type="entry name" value="Amidase"/>
    <property type="match status" value="1"/>
</dbReference>
<evidence type="ECO:0000313" key="5">
    <source>
        <dbReference type="WBParaSite" id="L893_g17181.t1"/>
    </source>
</evidence>
<feature type="active site" description="Charge relay system" evidence="2">
    <location>
        <position position="204"/>
    </location>
</feature>
<evidence type="ECO:0000313" key="4">
    <source>
        <dbReference type="Proteomes" id="UP000095287"/>
    </source>
</evidence>
<dbReference type="PIRSF" id="PIRSF001221">
    <property type="entry name" value="Amidase_fungi"/>
    <property type="match status" value="1"/>
</dbReference>
<dbReference type="Proteomes" id="UP000095287">
    <property type="component" value="Unplaced"/>
</dbReference>
<dbReference type="PANTHER" id="PTHR43372">
    <property type="entry name" value="FATTY-ACID AMIDE HYDROLASE"/>
    <property type="match status" value="1"/>
</dbReference>
<dbReference type="Gene3D" id="3.90.1300.10">
    <property type="entry name" value="Amidase signature (AS) domain"/>
    <property type="match status" value="1"/>
</dbReference>
<proteinExistence type="inferred from homology"/>
<evidence type="ECO:0000256" key="2">
    <source>
        <dbReference type="PIRSR" id="PIRSR001221-1"/>
    </source>
</evidence>
<comment type="similarity">
    <text evidence="1">Belongs to the amidase family.</text>
</comment>
<organism evidence="4 5">
    <name type="scientific">Steinernema glaseri</name>
    <dbReference type="NCBI Taxonomy" id="37863"/>
    <lineage>
        <taxon>Eukaryota</taxon>
        <taxon>Metazoa</taxon>
        <taxon>Ecdysozoa</taxon>
        <taxon>Nematoda</taxon>
        <taxon>Chromadorea</taxon>
        <taxon>Rhabditida</taxon>
        <taxon>Tylenchina</taxon>
        <taxon>Panagrolaimomorpha</taxon>
        <taxon>Strongyloidoidea</taxon>
        <taxon>Steinernematidae</taxon>
        <taxon>Steinernema</taxon>
    </lineage>
</organism>
<evidence type="ECO:0000259" key="3">
    <source>
        <dbReference type="Pfam" id="PF01425"/>
    </source>
</evidence>
<accession>A0A1I7YKD0</accession>
<feature type="domain" description="Amidase" evidence="3">
    <location>
        <begin position="65"/>
        <end position="509"/>
    </location>
</feature>
<name>A0A1I7YKD0_9BILA</name>
<dbReference type="InterPro" id="IPR023631">
    <property type="entry name" value="Amidase_dom"/>
</dbReference>
<dbReference type="PANTHER" id="PTHR43372:SF4">
    <property type="entry name" value="FATTY-ACID AMIDE HYDROLASE 2"/>
    <property type="match status" value="1"/>
</dbReference>
<dbReference type="InterPro" id="IPR052739">
    <property type="entry name" value="FAAH2"/>
</dbReference>
<dbReference type="SUPFAM" id="SSF75304">
    <property type="entry name" value="Amidase signature (AS) enzymes"/>
    <property type="match status" value="1"/>
</dbReference>
<protein>
    <submittedName>
        <fullName evidence="5">Amidase domain-containing protein</fullName>
    </submittedName>
</protein>
<reference evidence="5" key="1">
    <citation type="submission" date="2016-11" db="UniProtKB">
        <authorList>
            <consortium name="WormBaseParasite"/>
        </authorList>
    </citation>
    <scope>IDENTIFICATION</scope>
</reference>
<sequence length="529" mass="58254">MSELLEIVKAFLWKAYFLIINTSFEVYNYFQTREIVAKPRDHLLLLSAQKLVEKLKAKEVTSTQIVKAYIKRIEEVNKTINAAVCKNYENALEAAGKCDEQLEKVDANSEEMEKIYTECPLFGVPFTVKDSIEYKGLNVTCGITARKGLISTETAPVLQNVTNAGAILLALTNVPEICMWVESSNKVYGRSRNAYDSRRGVGGSSGGEGALLSAAGSVIGVGSDIGGSIRIPSLFNGVFGLKTTQDLVDAHLHIPIGIDLGGLRRELAVIGPLCRYAVDLPLMLKAMAPKVYGPMKVDAPMNLEGLRAYYITHIDGNDLQPVDWEIKKGVFDVVRHLEMDVGMRSEKVHFAEMAETFNMWLAAMDARGSGHPTFAEYATNCEYSLNLYTELLKTMVGMSDHTTAAVGAGIAEANPPFDFEGRDKLIERLRALRKEVHELLANNSVLVFPGWNTPAPYHNQLLFTPTHLCYTIIWNIMSTPVVVCPLGLNRDGVPIGCQIVGAPNSERLLISVAQELERKFGGWTPPGMH</sequence>
<evidence type="ECO:0000256" key="1">
    <source>
        <dbReference type="ARBA" id="ARBA00009199"/>
    </source>
</evidence>
<dbReference type="InterPro" id="IPR020556">
    <property type="entry name" value="Amidase_CS"/>
</dbReference>
<dbReference type="WBParaSite" id="L893_g17181.t1">
    <property type="protein sequence ID" value="L893_g17181.t1"/>
    <property type="gene ID" value="L893_g17181"/>
</dbReference>
<keyword evidence="4" id="KW-1185">Reference proteome</keyword>
<dbReference type="InterPro" id="IPR036928">
    <property type="entry name" value="AS_sf"/>
</dbReference>
<dbReference type="AlphaFoldDB" id="A0A1I7YKD0"/>